<evidence type="ECO:0000259" key="1">
    <source>
        <dbReference type="PROSITE" id="PS51186"/>
    </source>
</evidence>
<dbReference type="CDD" id="cd04301">
    <property type="entry name" value="NAT_SF"/>
    <property type="match status" value="1"/>
</dbReference>
<dbReference type="Proteomes" id="UP000325292">
    <property type="component" value="Chromosome"/>
</dbReference>
<dbReference type="Gene3D" id="3.40.630.30">
    <property type="match status" value="1"/>
</dbReference>
<dbReference type="InterPro" id="IPR000182">
    <property type="entry name" value="GNAT_dom"/>
</dbReference>
<gene>
    <name evidence="2" type="ORF">BXT84_11030</name>
</gene>
<dbReference type="Pfam" id="PF18014">
    <property type="entry name" value="Acetyltransf_18"/>
    <property type="match status" value="1"/>
</dbReference>
<feature type="domain" description="N-acetyltransferase" evidence="1">
    <location>
        <begin position="5"/>
        <end position="142"/>
    </location>
</feature>
<organism evidence="2 3">
    <name type="scientific">Sulfobacillus thermotolerans</name>
    <dbReference type="NCBI Taxonomy" id="338644"/>
    <lineage>
        <taxon>Bacteria</taxon>
        <taxon>Bacillati</taxon>
        <taxon>Bacillota</taxon>
        <taxon>Clostridia</taxon>
        <taxon>Eubacteriales</taxon>
        <taxon>Clostridiales Family XVII. Incertae Sedis</taxon>
        <taxon>Sulfobacillus</taxon>
    </lineage>
</organism>
<dbReference type="PANTHER" id="PTHR47237">
    <property type="entry name" value="SLL0310 PROTEIN"/>
    <property type="match status" value="1"/>
</dbReference>
<dbReference type="InterPro" id="IPR041496">
    <property type="entry name" value="YitH/HolE_GNAT"/>
</dbReference>
<dbReference type="Gene3D" id="3.40.630.90">
    <property type="match status" value="1"/>
</dbReference>
<dbReference type="EMBL" id="CP019454">
    <property type="protein sequence ID" value="AUW94408.1"/>
    <property type="molecule type" value="Genomic_DNA"/>
</dbReference>
<dbReference type="InterPro" id="IPR016181">
    <property type="entry name" value="Acyl_CoA_acyltransferase"/>
</dbReference>
<dbReference type="PROSITE" id="PS51186">
    <property type="entry name" value="GNAT"/>
    <property type="match status" value="1"/>
</dbReference>
<evidence type="ECO:0000313" key="2">
    <source>
        <dbReference type="EMBL" id="AUW94408.1"/>
    </source>
</evidence>
<dbReference type="PANTHER" id="PTHR47237:SF2">
    <property type="entry name" value="BLL4206 PROTEIN"/>
    <property type="match status" value="1"/>
</dbReference>
<dbReference type="Pfam" id="PF13508">
    <property type="entry name" value="Acetyltransf_7"/>
    <property type="match status" value="1"/>
</dbReference>
<accession>A0ABN5H148</accession>
<name>A0ABN5H148_9FIRM</name>
<keyword evidence="3" id="KW-1185">Reference proteome</keyword>
<proteinExistence type="predicted"/>
<protein>
    <recommendedName>
        <fullName evidence="1">N-acetyltransferase domain-containing protein</fullName>
    </recommendedName>
</protein>
<sequence length="285" mass="30746">MDLSLRLETLDVPDINSLVRLSAAVGWDYDAAEIGTLLAVGRVFGHKTAAGELVSSAAVVPYAPDRAHMGMVIVHPDFRRGGLGKAVTATALGVMTIGSCVSLVSTPEGLPLYEKMGFEIVSVVHKYVRSQGLSGYADKPIDQGNVVSLRWDDIERVNALDVQAFGVDRREFLRHRVRQASAGWMLVNGAQIHGYALGIKGAASWILGPVVARDDWVATQLTAQIAQATMDAMRIDVPAQHADWAACELPRWGFAKVAEPPVMTYHGRPLRFGKGLYALAAQVFG</sequence>
<dbReference type="SUPFAM" id="SSF55729">
    <property type="entry name" value="Acyl-CoA N-acyltransferases (Nat)"/>
    <property type="match status" value="1"/>
</dbReference>
<reference evidence="2 3" key="1">
    <citation type="journal article" date="2019" name="Sci. Rep.">
        <title>Sulfobacillus thermotolerans: new insights into resistance and metabolic capacities of acidophilic chemolithotrophs.</title>
        <authorList>
            <person name="Panyushkina A.E."/>
            <person name="Babenko V.V."/>
            <person name="Nikitina A.S."/>
            <person name="Selezneva O.V."/>
            <person name="Tsaplina I.A."/>
            <person name="Letarova M.A."/>
            <person name="Kostryukova E.S."/>
            <person name="Letarov A.V."/>
        </authorList>
    </citation>
    <scope>NUCLEOTIDE SEQUENCE [LARGE SCALE GENOMIC DNA]</scope>
    <source>
        <strain evidence="2 3">Kr1</strain>
    </source>
</reference>
<evidence type="ECO:0000313" key="3">
    <source>
        <dbReference type="Proteomes" id="UP000325292"/>
    </source>
</evidence>
<dbReference type="InterPro" id="IPR052729">
    <property type="entry name" value="Acyl/Acetyltrans_Enzymes"/>
</dbReference>